<proteinExistence type="predicted"/>
<feature type="region of interest" description="Disordered" evidence="1">
    <location>
        <begin position="1"/>
        <end position="120"/>
    </location>
</feature>
<dbReference type="Proteomes" id="UP001460270">
    <property type="component" value="Unassembled WGS sequence"/>
</dbReference>
<organism evidence="2 3">
    <name type="scientific">Mugilogobius chulae</name>
    <name type="common">yellowstripe goby</name>
    <dbReference type="NCBI Taxonomy" id="88201"/>
    <lineage>
        <taxon>Eukaryota</taxon>
        <taxon>Metazoa</taxon>
        <taxon>Chordata</taxon>
        <taxon>Craniata</taxon>
        <taxon>Vertebrata</taxon>
        <taxon>Euteleostomi</taxon>
        <taxon>Actinopterygii</taxon>
        <taxon>Neopterygii</taxon>
        <taxon>Teleostei</taxon>
        <taxon>Neoteleostei</taxon>
        <taxon>Acanthomorphata</taxon>
        <taxon>Gobiaria</taxon>
        <taxon>Gobiiformes</taxon>
        <taxon>Gobioidei</taxon>
        <taxon>Gobiidae</taxon>
        <taxon>Gobionellinae</taxon>
        <taxon>Mugilogobius</taxon>
    </lineage>
</organism>
<feature type="compositionally biased region" description="Polar residues" evidence="1">
    <location>
        <begin position="8"/>
        <end position="18"/>
    </location>
</feature>
<dbReference type="EMBL" id="JBBPFD010000008">
    <property type="protein sequence ID" value="KAK7916403.1"/>
    <property type="molecule type" value="Genomic_DNA"/>
</dbReference>
<accession>A0AAW0PGU0</accession>
<comment type="caution">
    <text evidence="2">The sequence shown here is derived from an EMBL/GenBank/DDBJ whole genome shotgun (WGS) entry which is preliminary data.</text>
</comment>
<name>A0AAW0PGU0_9GOBI</name>
<evidence type="ECO:0000256" key="1">
    <source>
        <dbReference type="SAM" id="MobiDB-lite"/>
    </source>
</evidence>
<protein>
    <submittedName>
        <fullName evidence="2">Uncharacterized protein</fullName>
    </submittedName>
</protein>
<dbReference type="AlphaFoldDB" id="A0AAW0PGU0"/>
<evidence type="ECO:0000313" key="2">
    <source>
        <dbReference type="EMBL" id="KAK7916403.1"/>
    </source>
</evidence>
<feature type="compositionally biased region" description="Polar residues" evidence="1">
    <location>
        <begin position="109"/>
        <end position="120"/>
    </location>
</feature>
<gene>
    <name evidence="2" type="ORF">WMY93_012164</name>
</gene>
<feature type="compositionally biased region" description="Polar residues" evidence="1">
    <location>
        <begin position="34"/>
        <end position="45"/>
    </location>
</feature>
<feature type="compositionally biased region" description="Polar residues" evidence="1">
    <location>
        <begin position="60"/>
        <end position="71"/>
    </location>
</feature>
<feature type="compositionally biased region" description="Basic and acidic residues" evidence="1">
    <location>
        <begin position="21"/>
        <end position="33"/>
    </location>
</feature>
<reference evidence="3" key="1">
    <citation type="submission" date="2024-04" db="EMBL/GenBank/DDBJ databases">
        <title>Salinicola lusitanus LLJ914,a marine bacterium isolated from the Okinawa Trough.</title>
        <authorList>
            <person name="Li J."/>
        </authorList>
    </citation>
    <scope>NUCLEOTIDE SEQUENCE [LARGE SCALE GENOMIC DNA]</scope>
</reference>
<feature type="compositionally biased region" description="Basic and acidic residues" evidence="1">
    <location>
        <begin position="47"/>
        <end position="59"/>
    </location>
</feature>
<sequence length="211" mass="23880">MDVFGHYSANTKTQNSITRVRPKDPTPESDPKIQHQSQTQRSNTRVRPKDPTPESDPKIQDQNQTQSSNTRARPKAPTPELDPKIQIQNQTKSSRARLKAPTPKPDPKFQQQNQTKSSRQFSLFQVQVRADPIVRLGRQRLIQSSPFPRRKVSLMLWDSVGVSLGRTRCRFAVGLQPYALGQSQSAPIRLQSHRSDRSSSAALTNTTLMQM</sequence>
<evidence type="ECO:0000313" key="3">
    <source>
        <dbReference type="Proteomes" id="UP001460270"/>
    </source>
</evidence>
<keyword evidence="3" id="KW-1185">Reference proteome</keyword>